<dbReference type="RefSeq" id="XP_002767745.1">
    <property type="nucleotide sequence ID" value="XM_002767699.1"/>
</dbReference>
<accession>C5LRZ1</accession>
<evidence type="ECO:0000313" key="3">
    <source>
        <dbReference type="Proteomes" id="UP000007800"/>
    </source>
</evidence>
<organism evidence="3">
    <name type="scientific">Perkinsus marinus (strain ATCC 50983 / TXsc)</name>
    <dbReference type="NCBI Taxonomy" id="423536"/>
    <lineage>
        <taxon>Eukaryota</taxon>
        <taxon>Sar</taxon>
        <taxon>Alveolata</taxon>
        <taxon>Perkinsozoa</taxon>
        <taxon>Perkinsea</taxon>
        <taxon>Perkinsida</taxon>
        <taxon>Perkinsidae</taxon>
        <taxon>Perkinsus</taxon>
    </lineage>
</organism>
<dbReference type="Proteomes" id="UP000007800">
    <property type="component" value="Unassembled WGS sequence"/>
</dbReference>
<reference evidence="2 3" key="1">
    <citation type="submission" date="2008-07" db="EMBL/GenBank/DDBJ databases">
        <authorList>
            <person name="El-Sayed N."/>
            <person name="Caler E."/>
            <person name="Inman J."/>
            <person name="Amedeo P."/>
            <person name="Hass B."/>
            <person name="Wortman J."/>
        </authorList>
    </citation>
    <scope>NUCLEOTIDE SEQUENCE [LARGE SCALE GENOMIC DNA]</scope>
    <source>
        <strain evidence="3">ATCC 50983 / TXsc</strain>
    </source>
</reference>
<dbReference type="AlphaFoldDB" id="C5LRZ1"/>
<proteinExistence type="predicted"/>
<protein>
    <submittedName>
        <fullName evidence="2">Uncharacterized protein</fullName>
    </submittedName>
</protein>
<keyword evidence="3" id="KW-1185">Reference proteome</keyword>
<evidence type="ECO:0000313" key="2">
    <source>
        <dbReference type="EMBL" id="EER00463.1"/>
    </source>
</evidence>
<evidence type="ECO:0000256" key="1">
    <source>
        <dbReference type="SAM" id="MobiDB-lite"/>
    </source>
</evidence>
<feature type="region of interest" description="Disordered" evidence="1">
    <location>
        <begin position="52"/>
        <end position="84"/>
    </location>
</feature>
<dbReference type="InParanoid" id="C5LRZ1"/>
<dbReference type="EMBL" id="GG685006">
    <property type="protein sequence ID" value="EER00463.1"/>
    <property type="molecule type" value="Genomic_DNA"/>
</dbReference>
<dbReference type="GeneID" id="9043538"/>
<sequence length="106" mass="11045">MTNPKSSRPMDGAAARRIMSTAYGNSGSVESGSFAARAQSAAQRNMNNGVVPGWSASANSGASKGSGGYIRGSGSNNSYFNDDDADDDESLSSYLYILAVQMRNTM</sequence>
<name>C5LRZ1_PERM5</name>
<feature type="compositionally biased region" description="Low complexity" evidence="1">
    <location>
        <begin position="53"/>
        <end position="63"/>
    </location>
</feature>
<gene>
    <name evidence="2" type="ORF">Pmar_PMAR018347</name>
</gene>